<dbReference type="InterPro" id="IPR029063">
    <property type="entry name" value="SAM-dependent_MTases_sf"/>
</dbReference>
<keyword evidence="8" id="KW-0949">S-adenosyl-L-methionine</keyword>
<dbReference type="GO" id="GO:0032259">
    <property type="term" value="P:methylation"/>
    <property type="evidence" value="ECO:0007669"/>
    <property type="project" value="UniProtKB-KW"/>
</dbReference>
<evidence type="ECO:0000256" key="11">
    <source>
        <dbReference type="ARBA" id="ARBA00031350"/>
    </source>
</evidence>
<evidence type="ECO:0000256" key="5">
    <source>
        <dbReference type="ARBA" id="ARBA00022490"/>
    </source>
</evidence>
<dbReference type="GO" id="GO:0004719">
    <property type="term" value="F:protein-L-isoaspartate (D-aspartate) O-methyltransferase activity"/>
    <property type="evidence" value="ECO:0007669"/>
    <property type="project" value="UniProtKB-EC"/>
</dbReference>
<dbReference type="EC" id="2.1.1.77" evidence="3"/>
<dbReference type="InterPro" id="IPR000682">
    <property type="entry name" value="PCMT"/>
</dbReference>
<keyword evidence="13" id="KW-1185">Reference proteome</keyword>
<keyword evidence="6 12" id="KW-0489">Methyltransferase</keyword>
<dbReference type="Gene3D" id="3.40.50.150">
    <property type="entry name" value="Vaccinia Virus protein VP39"/>
    <property type="match status" value="1"/>
</dbReference>
<proteinExistence type="inferred from homology"/>
<dbReference type="EMBL" id="FODT01000015">
    <property type="protein sequence ID" value="SEP34115.1"/>
    <property type="molecule type" value="Genomic_DNA"/>
</dbReference>
<evidence type="ECO:0000256" key="4">
    <source>
        <dbReference type="ARBA" id="ARBA00013346"/>
    </source>
</evidence>
<keyword evidence="7 12" id="KW-0808">Transferase</keyword>
<evidence type="ECO:0000256" key="8">
    <source>
        <dbReference type="ARBA" id="ARBA00022691"/>
    </source>
</evidence>
<sequence>MTSLPSPPLDQNFSADELAIVRRAYARQMLALLGVEDGRIEAAFTAVPRERFLGDPPWTILSPFGGYRSLASADPVVAYQDILFALDPARGVNNGSPSLHAKLLQALAVKPGDRIVHVGAGTGYYSAILSELVGPTGQVTAIEFDATLADQAARFLADRPNVTVICGDGAAWPQAPANGVYVNFGVIRPADRWIENLAPGGRLVFWLGGPGPQREGMGGRHSNGGAALAVERRPKGYAVHPVSTAHFVCAEGDLAVGDEAEAEALAKAFSDGGLDTVRSLIWKRAAMPDRCWFAADDWALSTDEIAD</sequence>
<dbReference type="CDD" id="cd02440">
    <property type="entry name" value="AdoMet_MTases"/>
    <property type="match status" value="1"/>
</dbReference>
<evidence type="ECO:0000313" key="13">
    <source>
        <dbReference type="Proteomes" id="UP000199615"/>
    </source>
</evidence>
<evidence type="ECO:0000256" key="6">
    <source>
        <dbReference type="ARBA" id="ARBA00022603"/>
    </source>
</evidence>
<evidence type="ECO:0000256" key="3">
    <source>
        <dbReference type="ARBA" id="ARBA00011890"/>
    </source>
</evidence>
<keyword evidence="5" id="KW-0963">Cytoplasm</keyword>
<organism evidence="12 13">
    <name type="scientific">Rhodopseudomonas pseudopalustris</name>
    <dbReference type="NCBI Taxonomy" id="1513892"/>
    <lineage>
        <taxon>Bacteria</taxon>
        <taxon>Pseudomonadati</taxon>
        <taxon>Pseudomonadota</taxon>
        <taxon>Alphaproteobacteria</taxon>
        <taxon>Hyphomicrobiales</taxon>
        <taxon>Nitrobacteraceae</taxon>
        <taxon>Rhodopseudomonas</taxon>
    </lineage>
</organism>
<evidence type="ECO:0000256" key="7">
    <source>
        <dbReference type="ARBA" id="ARBA00022679"/>
    </source>
</evidence>
<name>A0A1H8X2E5_9BRAD</name>
<accession>A0A1H8X2E5</accession>
<evidence type="ECO:0000256" key="1">
    <source>
        <dbReference type="ARBA" id="ARBA00004496"/>
    </source>
</evidence>
<dbReference type="GO" id="GO:0005737">
    <property type="term" value="C:cytoplasm"/>
    <property type="evidence" value="ECO:0007669"/>
    <property type="project" value="UniProtKB-SubCell"/>
</dbReference>
<dbReference type="PANTHER" id="PTHR11579:SF0">
    <property type="entry name" value="PROTEIN-L-ISOASPARTATE(D-ASPARTATE) O-METHYLTRANSFERASE"/>
    <property type="match status" value="1"/>
</dbReference>
<dbReference type="Proteomes" id="UP000199615">
    <property type="component" value="Unassembled WGS sequence"/>
</dbReference>
<gene>
    <name evidence="12" type="ORF">SAMN05444123_115107</name>
</gene>
<comment type="similarity">
    <text evidence="2">Belongs to the methyltransferase superfamily. L-isoaspartyl/D-aspartyl protein methyltransferase family.</text>
</comment>
<evidence type="ECO:0000256" key="10">
    <source>
        <dbReference type="ARBA" id="ARBA00031323"/>
    </source>
</evidence>
<evidence type="ECO:0000256" key="9">
    <source>
        <dbReference type="ARBA" id="ARBA00030757"/>
    </source>
</evidence>
<comment type="subcellular location">
    <subcellularLocation>
        <location evidence="1">Cytoplasm</location>
    </subcellularLocation>
</comment>
<reference evidence="13" key="1">
    <citation type="submission" date="2016-10" db="EMBL/GenBank/DDBJ databases">
        <authorList>
            <person name="Varghese N."/>
            <person name="Submissions S."/>
        </authorList>
    </citation>
    <scope>NUCLEOTIDE SEQUENCE [LARGE SCALE GENOMIC DNA]</scope>
    <source>
        <strain evidence="13">DSM 123</strain>
    </source>
</reference>
<evidence type="ECO:0000256" key="2">
    <source>
        <dbReference type="ARBA" id="ARBA00005369"/>
    </source>
</evidence>
<dbReference type="AlphaFoldDB" id="A0A1H8X2E5"/>
<protein>
    <recommendedName>
        <fullName evidence="4">Protein-L-isoaspartate O-methyltransferase</fullName>
        <ecNumber evidence="3">2.1.1.77</ecNumber>
    </recommendedName>
    <alternativeName>
        <fullName evidence="11">L-isoaspartyl protein carboxyl methyltransferase</fullName>
    </alternativeName>
    <alternativeName>
        <fullName evidence="9">Protein L-isoaspartyl methyltransferase</fullName>
    </alternativeName>
    <alternativeName>
        <fullName evidence="10">Protein-beta-aspartate methyltransferase</fullName>
    </alternativeName>
</protein>
<evidence type="ECO:0000313" key="12">
    <source>
        <dbReference type="EMBL" id="SEP34115.1"/>
    </source>
</evidence>
<dbReference type="PANTHER" id="PTHR11579">
    <property type="entry name" value="PROTEIN-L-ISOASPARTATE O-METHYLTRANSFERASE"/>
    <property type="match status" value="1"/>
</dbReference>
<dbReference type="SUPFAM" id="SSF53335">
    <property type="entry name" value="S-adenosyl-L-methionine-dependent methyltransferases"/>
    <property type="match status" value="1"/>
</dbReference>
<dbReference type="Pfam" id="PF01135">
    <property type="entry name" value="PCMT"/>
    <property type="match status" value="1"/>
</dbReference>